<proteinExistence type="predicted"/>
<dbReference type="Proteomes" id="UP000195840">
    <property type="component" value="Unassembled WGS sequence"/>
</dbReference>
<organism evidence="1 2">
    <name type="scientific">Yersinia kristensenii</name>
    <dbReference type="NCBI Taxonomy" id="28152"/>
    <lineage>
        <taxon>Bacteria</taxon>
        <taxon>Pseudomonadati</taxon>
        <taxon>Pseudomonadota</taxon>
        <taxon>Gammaproteobacteria</taxon>
        <taxon>Enterobacterales</taxon>
        <taxon>Yersiniaceae</taxon>
        <taxon>Yersinia</taxon>
    </lineage>
</organism>
<evidence type="ECO:0000313" key="2">
    <source>
        <dbReference type="Proteomes" id="UP000195840"/>
    </source>
</evidence>
<dbReference type="AlphaFoldDB" id="A0AB73P0S6"/>
<keyword evidence="2" id="KW-1185">Reference proteome</keyword>
<comment type="caution">
    <text evidence="1">The sequence shown here is derived from an EMBL/GenBank/DDBJ whole genome shotgun (WGS) entry which is preliminary data.</text>
</comment>
<name>A0AB73P0S6_YERKR</name>
<reference evidence="1 2" key="1">
    <citation type="submission" date="2017-05" db="EMBL/GenBank/DDBJ databases">
        <title>Whole genome sequencing of Yersinia kristensenii.</title>
        <authorList>
            <person name="Campioni F."/>
        </authorList>
    </citation>
    <scope>NUCLEOTIDE SEQUENCE [LARGE SCALE GENOMIC DNA]</scope>
    <source>
        <strain evidence="1 2">CFSAN060538</strain>
    </source>
</reference>
<protein>
    <submittedName>
        <fullName evidence="1">Uncharacterized protein</fullName>
    </submittedName>
</protein>
<sequence length="87" mass="10246">MVDLMGEHTPVKLTNEVLIMKKLTCTFLGKDVNEYRVYWILFKKYPLKRETKTMWFIIDELGFERKVSKKSGLITGMKSGYATEFTE</sequence>
<dbReference type="EMBL" id="NHOG01000028">
    <property type="protein sequence ID" value="OVZ77672.1"/>
    <property type="molecule type" value="Genomic_DNA"/>
</dbReference>
<evidence type="ECO:0000313" key="1">
    <source>
        <dbReference type="EMBL" id="OVZ77672.1"/>
    </source>
</evidence>
<gene>
    <name evidence="1" type="ORF">CBW52_20170</name>
</gene>
<accession>A0AB73P0S6</accession>